<keyword evidence="3" id="KW-1185">Reference proteome</keyword>
<evidence type="ECO:0000313" key="3">
    <source>
        <dbReference type="Proteomes" id="UP001054252"/>
    </source>
</evidence>
<feature type="region of interest" description="Disordered" evidence="1">
    <location>
        <begin position="1"/>
        <end position="75"/>
    </location>
</feature>
<proteinExistence type="predicted"/>
<protein>
    <submittedName>
        <fullName evidence="2">Uncharacterized protein</fullName>
    </submittedName>
</protein>
<evidence type="ECO:0000256" key="1">
    <source>
        <dbReference type="SAM" id="MobiDB-lite"/>
    </source>
</evidence>
<gene>
    <name evidence="2" type="ORF">SLEP1_g21326</name>
</gene>
<evidence type="ECO:0000313" key="2">
    <source>
        <dbReference type="EMBL" id="GKV09893.1"/>
    </source>
</evidence>
<name>A0AAV5J5K4_9ROSI</name>
<accession>A0AAV5J5K4</accession>
<feature type="region of interest" description="Disordered" evidence="1">
    <location>
        <begin position="92"/>
        <end position="115"/>
    </location>
</feature>
<feature type="compositionally biased region" description="Polar residues" evidence="1">
    <location>
        <begin position="1"/>
        <end position="23"/>
    </location>
</feature>
<dbReference type="Proteomes" id="UP001054252">
    <property type="component" value="Unassembled WGS sequence"/>
</dbReference>
<sequence>MDETPSSQSTSVVDINLSGSNDLARQPASEVPFRSTSNSESRIQDNLLDDFGGTNNPKDSVENQSLTEDPNLSIPMGSQSLLINKTNSCNRVEPSANTTTSAVVHASSKAGENSV</sequence>
<organism evidence="2 3">
    <name type="scientific">Rubroshorea leprosula</name>
    <dbReference type="NCBI Taxonomy" id="152421"/>
    <lineage>
        <taxon>Eukaryota</taxon>
        <taxon>Viridiplantae</taxon>
        <taxon>Streptophyta</taxon>
        <taxon>Embryophyta</taxon>
        <taxon>Tracheophyta</taxon>
        <taxon>Spermatophyta</taxon>
        <taxon>Magnoliopsida</taxon>
        <taxon>eudicotyledons</taxon>
        <taxon>Gunneridae</taxon>
        <taxon>Pentapetalae</taxon>
        <taxon>rosids</taxon>
        <taxon>malvids</taxon>
        <taxon>Malvales</taxon>
        <taxon>Dipterocarpaceae</taxon>
        <taxon>Rubroshorea</taxon>
    </lineage>
</organism>
<dbReference type="EMBL" id="BPVZ01000031">
    <property type="protein sequence ID" value="GKV09893.1"/>
    <property type="molecule type" value="Genomic_DNA"/>
</dbReference>
<feature type="compositionally biased region" description="Polar residues" evidence="1">
    <location>
        <begin position="92"/>
        <end position="102"/>
    </location>
</feature>
<dbReference type="AlphaFoldDB" id="A0AAV5J5K4"/>
<feature type="compositionally biased region" description="Polar residues" evidence="1">
    <location>
        <begin position="53"/>
        <end position="75"/>
    </location>
</feature>
<reference evidence="2 3" key="1">
    <citation type="journal article" date="2021" name="Commun. Biol.">
        <title>The genome of Shorea leprosula (Dipterocarpaceae) highlights the ecological relevance of drought in aseasonal tropical rainforests.</title>
        <authorList>
            <person name="Ng K.K.S."/>
            <person name="Kobayashi M.J."/>
            <person name="Fawcett J.A."/>
            <person name="Hatakeyama M."/>
            <person name="Paape T."/>
            <person name="Ng C.H."/>
            <person name="Ang C.C."/>
            <person name="Tnah L.H."/>
            <person name="Lee C.T."/>
            <person name="Nishiyama T."/>
            <person name="Sese J."/>
            <person name="O'Brien M.J."/>
            <person name="Copetti D."/>
            <person name="Mohd Noor M.I."/>
            <person name="Ong R.C."/>
            <person name="Putra M."/>
            <person name="Sireger I.Z."/>
            <person name="Indrioko S."/>
            <person name="Kosugi Y."/>
            <person name="Izuno A."/>
            <person name="Isagi Y."/>
            <person name="Lee S.L."/>
            <person name="Shimizu K.K."/>
        </authorList>
    </citation>
    <scope>NUCLEOTIDE SEQUENCE [LARGE SCALE GENOMIC DNA]</scope>
    <source>
        <strain evidence="2">214</strain>
    </source>
</reference>
<comment type="caution">
    <text evidence="2">The sequence shown here is derived from an EMBL/GenBank/DDBJ whole genome shotgun (WGS) entry which is preliminary data.</text>
</comment>